<reference evidence="1 2" key="2">
    <citation type="journal article" date="2022" name="Mol. Ecol. Resour.">
        <title>The genomes of chicory, endive, great burdock and yacon provide insights into Asteraceae paleo-polyploidization history and plant inulin production.</title>
        <authorList>
            <person name="Fan W."/>
            <person name="Wang S."/>
            <person name="Wang H."/>
            <person name="Wang A."/>
            <person name="Jiang F."/>
            <person name="Liu H."/>
            <person name="Zhao H."/>
            <person name="Xu D."/>
            <person name="Zhang Y."/>
        </authorList>
    </citation>
    <scope>NUCLEOTIDE SEQUENCE [LARGE SCALE GENOMIC DNA]</scope>
    <source>
        <strain evidence="2">cv. Yunnan</strain>
        <tissue evidence="1">Leaves</tissue>
    </source>
</reference>
<dbReference type="EMBL" id="CM042039">
    <property type="protein sequence ID" value="KAI3725603.1"/>
    <property type="molecule type" value="Genomic_DNA"/>
</dbReference>
<sequence length="140" mass="15610">MSSANPENAPLPPTLPQEENQIPQPPAPLQPVVSDDKDVQGEPDQVQESKPEEDLEEQWEMRKEEDTSSEEDNSQDRTATLEAALSLSDTEPLPNRHCFSSQREIGESSHQVRPKEVGPTEHIIPPITEMSKPQPDPEAQ</sequence>
<evidence type="ECO:0000313" key="2">
    <source>
        <dbReference type="Proteomes" id="UP001056120"/>
    </source>
</evidence>
<proteinExistence type="predicted"/>
<reference evidence="2" key="1">
    <citation type="journal article" date="2022" name="Mol. Ecol. Resour.">
        <title>The genomes of chicory, endive, great burdock and yacon provide insights into Asteraceae palaeo-polyploidization history and plant inulin production.</title>
        <authorList>
            <person name="Fan W."/>
            <person name="Wang S."/>
            <person name="Wang H."/>
            <person name="Wang A."/>
            <person name="Jiang F."/>
            <person name="Liu H."/>
            <person name="Zhao H."/>
            <person name="Xu D."/>
            <person name="Zhang Y."/>
        </authorList>
    </citation>
    <scope>NUCLEOTIDE SEQUENCE [LARGE SCALE GENOMIC DNA]</scope>
    <source>
        <strain evidence="2">cv. Yunnan</strain>
    </source>
</reference>
<accession>A0ACB9BUK1</accession>
<keyword evidence="2" id="KW-1185">Reference proteome</keyword>
<comment type="caution">
    <text evidence="1">The sequence shown here is derived from an EMBL/GenBank/DDBJ whole genome shotgun (WGS) entry which is preliminary data.</text>
</comment>
<dbReference type="Proteomes" id="UP001056120">
    <property type="component" value="Linkage Group LG22"/>
</dbReference>
<evidence type="ECO:0000313" key="1">
    <source>
        <dbReference type="EMBL" id="KAI3725603.1"/>
    </source>
</evidence>
<protein>
    <submittedName>
        <fullName evidence="1">Uncharacterized protein</fullName>
    </submittedName>
</protein>
<gene>
    <name evidence="1" type="ORF">L1987_65394</name>
</gene>
<organism evidence="1 2">
    <name type="scientific">Smallanthus sonchifolius</name>
    <dbReference type="NCBI Taxonomy" id="185202"/>
    <lineage>
        <taxon>Eukaryota</taxon>
        <taxon>Viridiplantae</taxon>
        <taxon>Streptophyta</taxon>
        <taxon>Embryophyta</taxon>
        <taxon>Tracheophyta</taxon>
        <taxon>Spermatophyta</taxon>
        <taxon>Magnoliopsida</taxon>
        <taxon>eudicotyledons</taxon>
        <taxon>Gunneridae</taxon>
        <taxon>Pentapetalae</taxon>
        <taxon>asterids</taxon>
        <taxon>campanulids</taxon>
        <taxon>Asterales</taxon>
        <taxon>Asteraceae</taxon>
        <taxon>Asteroideae</taxon>
        <taxon>Heliantheae alliance</taxon>
        <taxon>Millerieae</taxon>
        <taxon>Smallanthus</taxon>
    </lineage>
</organism>
<name>A0ACB9BUK1_9ASTR</name>